<dbReference type="Pfam" id="PF07841">
    <property type="entry name" value="DM4_12"/>
    <property type="match status" value="1"/>
</dbReference>
<keyword evidence="1" id="KW-0732">Signal</keyword>
<evidence type="ECO:0000313" key="3">
    <source>
        <dbReference type="Proteomes" id="UP001461498"/>
    </source>
</evidence>
<feature type="signal peptide" evidence="1">
    <location>
        <begin position="1"/>
        <end position="17"/>
    </location>
</feature>
<dbReference type="AlphaFoldDB" id="A0AAW1CSK3"/>
<keyword evidence="3" id="KW-1185">Reference proteome</keyword>
<protein>
    <submittedName>
        <fullName evidence="2">Uncharacterized protein</fullName>
    </submittedName>
</protein>
<dbReference type="Proteomes" id="UP001461498">
    <property type="component" value="Unassembled WGS sequence"/>
</dbReference>
<organism evidence="2 3">
    <name type="scientific">Rhynocoris fuscipes</name>
    <dbReference type="NCBI Taxonomy" id="488301"/>
    <lineage>
        <taxon>Eukaryota</taxon>
        <taxon>Metazoa</taxon>
        <taxon>Ecdysozoa</taxon>
        <taxon>Arthropoda</taxon>
        <taxon>Hexapoda</taxon>
        <taxon>Insecta</taxon>
        <taxon>Pterygota</taxon>
        <taxon>Neoptera</taxon>
        <taxon>Paraneoptera</taxon>
        <taxon>Hemiptera</taxon>
        <taxon>Heteroptera</taxon>
        <taxon>Panheteroptera</taxon>
        <taxon>Cimicomorpha</taxon>
        <taxon>Reduviidae</taxon>
        <taxon>Harpactorinae</taxon>
        <taxon>Harpactorini</taxon>
        <taxon>Rhynocoris</taxon>
    </lineage>
</organism>
<proteinExistence type="predicted"/>
<reference evidence="2 3" key="1">
    <citation type="submission" date="2022-12" db="EMBL/GenBank/DDBJ databases">
        <title>Chromosome-level genome assembly of true bugs.</title>
        <authorList>
            <person name="Ma L."/>
            <person name="Li H."/>
        </authorList>
    </citation>
    <scope>NUCLEOTIDE SEQUENCE [LARGE SCALE GENOMIC DNA]</scope>
    <source>
        <strain evidence="2">Lab_2022b</strain>
    </source>
</reference>
<comment type="caution">
    <text evidence="2">The sequence shown here is derived from an EMBL/GenBank/DDBJ whole genome shotgun (WGS) entry which is preliminary data.</text>
</comment>
<name>A0AAW1CSK3_9HEMI</name>
<gene>
    <name evidence="2" type="ORF">O3M35_002143</name>
</gene>
<evidence type="ECO:0000313" key="2">
    <source>
        <dbReference type="EMBL" id="KAK9501005.1"/>
    </source>
</evidence>
<dbReference type="EMBL" id="JAPXFL010000010">
    <property type="protein sequence ID" value="KAK9501005.1"/>
    <property type="molecule type" value="Genomic_DNA"/>
</dbReference>
<feature type="chain" id="PRO_5043497558" evidence="1">
    <location>
        <begin position="18"/>
        <end position="207"/>
    </location>
</feature>
<dbReference type="InterPro" id="IPR006631">
    <property type="entry name" value="DM4_12"/>
</dbReference>
<accession>A0AAW1CSK3</accession>
<sequence>MFYKFVILSCFVCLSFGEAVYEDNSIVNGTRHDPRFGFPLTYGTDLNGYSGGSYTPVKVELGGIFLGTLIGLGAVLLIPKLSQLFTPHPTHYTGAYYRNLPDSQQFMDTITNAISRLDSALRNHHIDSLQCLERAACTYAKSSAAEEEAMKQHENPLMKFAIDGTKLKTALDQGSSGENCSQLYPRCDFSKQMLISTITNAIIDNKL</sequence>
<evidence type="ECO:0000256" key="1">
    <source>
        <dbReference type="SAM" id="SignalP"/>
    </source>
</evidence>